<dbReference type="Proteomes" id="UP000518681">
    <property type="component" value="Unassembled WGS sequence"/>
</dbReference>
<dbReference type="RefSeq" id="WP_183800941.1">
    <property type="nucleotide sequence ID" value="NZ_JACIII010000013.1"/>
</dbReference>
<organism evidence="2 3">
    <name type="scientific">Paraburkholderia fungorum</name>
    <dbReference type="NCBI Taxonomy" id="134537"/>
    <lineage>
        <taxon>Bacteria</taxon>
        <taxon>Pseudomonadati</taxon>
        <taxon>Pseudomonadota</taxon>
        <taxon>Betaproteobacteria</taxon>
        <taxon>Burkholderiales</taxon>
        <taxon>Burkholderiaceae</taxon>
        <taxon>Paraburkholderia</taxon>
    </lineage>
</organism>
<evidence type="ECO:0000313" key="2">
    <source>
        <dbReference type="EMBL" id="MBB6204422.1"/>
    </source>
</evidence>
<proteinExistence type="predicted"/>
<protein>
    <submittedName>
        <fullName evidence="2">Uncharacterized protein</fullName>
    </submittedName>
</protein>
<feature type="chain" id="PRO_5043498409" evidence="1">
    <location>
        <begin position="29"/>
        <end position="144"/>
    </location>
</feature>
<evidence type="ECO:0000256" key="1">
    <source>
        <dbReference type="SAM" id="SignalP"/>
    </source>
</evidence>
<dbReference type="EMBL" id="JACIIK010000009">
    <property type="protein sequence ID" value="MBB6204422.1"/>
    <property type="molecule type" value="Genomic_DNA"/>
</dbReference>
<feature type="signal peptide" evidence="1">
    <location>
        <begin position="1"/>
        <end position="28"/>
    </location>
</feature>
<comment type="caution">
    <text evidence="2">The sequence shown here is derived from an EMBL/GenBank/DDBJ whole genome shotgun (WGS) entry which is preliminary data.</text>
</comment>
<dbReference type="AlphaFoldDB" id="A0AAW3V0F4"/>
<name>A0AAW3V0F4_9BURK</name>
<evidence type="ECO:0000313" key="3">
    <source>
        <dbReference type="Proteomes" id="UP000518681"/>
    </source>
</evidence>
<keyword evidence="1" id="KW-0732">Signal</keyword>
<sequence>MRKIKSTLAVTVCMTAAAALVSAMPTQAGSPKPLDVLASAANAYASDHLMQIYEKADIDGVVIIRGGTHYGETLHPSIDQIKTLGYLPVGFSGGDVRLDFSPVGCLDAKDADCAILVHAAAQGRENVYSIPIRVLPDKGDNPAQ</sequence>
<reference evidence="2 3" key="1">
    <citation type="submission" date="2020-08" db="EMBL/GenBank/DDBJ databases">
        <title>Genomic Encyclopedia of Type Strains, Phase IV (KMG-V): Genome sequencing to study the core and pangenomes of soil and plant-associated prokaryotes.</title>
        <authorList>
            <person name="Whitman W."/>
        </authorList>
    </citation>
    <scope>NUCLEOTIDE SEQUENCE [LARGE SCALE GENOMIC DNA]</scope>
    <source>
        <strain evidence="2 3">SEMIA 4013</strain>
    </source>
</reference>
<gene>
    <name evidence="2" type="ORF">GGD69_005316</name>
</gene>
<accession>A0AAW3V0F4</accession>